<dbReference type="PANTHER" id="PTHR31642">
    <property type="entry name" value="TRICHOTHECENE 3-O-ACETYLTRANSFERASE"/>
    <property type="match status" value="1"/>
</dbReference>
<organism evidence="2 3">
    <name type="scientific">Erythroxylum novogranatense</name>
    <dbReference type="NCBI Taxonomy" id="1862640"/>
    <lineage>
        <taxon>Eukaryota</taxon>
        <taxon>Viridiplantae</taxon>
        <taxon>Streptophyta</taxon>
        <taxon>Embryophyta</taxon>
        <taxon>Tracheophyta</taxon>
        <taxon>Spermatophyta</taxon>
        <taxon>Magnoliopsida</taxon>
        <taxon>eudicotyledons</taxon>
        <taxon>Gunneridae</taxon>
        <taxon>Pentapetalae</taxon>
        <taxon>rosids</taxon>
        <taxon>fabids</taxon>
        <taxon>Malpighiales</taxon>
        <taxon>Erythroxylaceae</taxon>
        <taxon>Erythroxylum</taxon>
    </lineage>
</organism>
<name>A0AAV8U5A4_9ROSI</name>
<dbReference type="InterPro" id="IPR023213">
    <property type="entry name" value="CAT-like_dom_sf"/>
</dbReference>
<dbReference type="GO" id="GO:0016747">
    <property type="term" value="F:acyltransferase activity, transferring groups other than amino-acyl groups"/>
    <property type="evidence" value="ECO:0007669"/>
    <property type="project" value="TreeGrafter"/>
</dbReference>
<dbReference type="Gene3D" id="3.30.559.10">
    <property type="entry name" value="Chloramphenicol acetyltransferase-like domain"/>
    <property type="match status" value="1"/>
</dbReference>
<evidence type="ECO:0000256" key="1">
    <source>
        <dbReference type="ARBA" id="ARBA00009861"/>
    </source>
</evidence>
<dbReference type="EMBL" id="JAIWQS010000001">
    <property type="protein sequence ID" value="KAJ8774497.1"/>
    <property type="molecule type" value="Genomic_DNA"/>
</dbReference>
<dbReference type="Proteomes" id="UP001159364">
    <property type="component" value="Linkage Group LG01"/>
</dbReference>
<dbReference type="PANTHER" id="PTHR31642:SF299">
    <property type="entry name" value="OS02G0653400 PROTEIN"/>
    <property type="match status" value="1"/>
</dbReference>
<sequence>MATLNNGTSNGVRCSQIEAIQSVPPLRVTNPRQTRQVFMDETVVTGVFRRSLNIVLYYNRATKEDSGWVIAGWFKESLMRTLAEQPILCGRLRRGEHGNGELEVVSNDSGARLVEAKIPITLEEFVDLKEAEKLEAELVLWNDIDEEDPQFSPLFYVQVTNFQCGGYSIGVSCSLLLADLLIEHNFILRWAKMHRDVLSKNEALKLPIFYLPNLKPESFSPSGITTASSKNSGQTVIFKSESESLDLKDALRFSVEEAESILGAEMPSEFGFLIKESDMVIKLQTCKKHALEMLPTNLGTRLSASSWDVLGINEIAFHEGNKPCRASCWIGSTNAGLAMAIPVPSSSELNIIVTVPK</sequence>
<protein>
    <submittedName>
        <fullName evidence="2">Uncharacterized protein</fullName>
    </submittedName>
</protein>
<proteinExistence type="inferred from homology"/>
<evidence type="ECO:0000313" key="2">
    <source>
        <dbReference type="EMBL" id="KAJ8774497.1"/>
    </source>
</evidence>
<accession>A0AAV8U5A4</accession>
<dbReference type="Pfam" id="PF02458">
    <property type="entry name" value="Transferase"/>
    <property type="match status" value="1"/>
</dbReference>
<dbReference type="AlphaFoldDB" id="A0AAV8U5A4"/>
<comment type="similarity">
    <text evidence="1">Belongs to the plant acyltransferase family.</text>
</comment>
<evidence type="ECO:0000313" key="3">
    <source>
        <dbReference type="Proteomes" id="UP001159364"/>
    </source>
</evidence>
<dbReference type="InterPro" id="IPR050317">
    <property type="entry name" value="Plant_Fungal_Acyltransferase"/>
</dbReference>
<gene>
    <name evidence="2" type="ORF">K2173_016943</name>
</gene>
<reference evidence="2 3" key="1">
    <citation type="submission" date="2021-09" db="EMBL/GenBank/DDBJ databases">
        <title>Genomic insights and catalytic innovation underlie evolution of tropane alkaloids biosynthesis.</title>
        <authorList>
            <person name="Wang Y.-J."/>
            <person name="Tian T."/>
            <person name="Huang J.-P."/>
            <person name="Huang S.-X."/>
        </authorList>
    </citation>
    <scope>NUCLEOTIDE SEQUENCE [LARGE SCALE GENOMIC DNA]</scope>
    <source>
        <strain evidence="2">KIB-2018</strain>
        <tissue evidence="2">Leaf</tissue>
    </source>
</reference>
<comment type="caution">
    <text evidence="2">The sequence shown here is derived from an EMBL/GenBank/DDBJ whole genome shotgun (WGS) entry which is preliminary data.</text>
</comment>
<keyword evidence="3" id="KW-1185">Reference proteome</keyword>